<keyword evidence="3" id="KW-1185">Reference proteome</keyword>
<dbReference type="RefSeq" id="WP_422864582.1">
    <property type="nucleotide sequence ID" value="NZ_JAMSKV010000010.1"/>
</dbReference>
<feature type="region of interest" description="Disordered" evidence="1">
    <location>
        <begin position="1"/>
        <end position="55"/>
    </location>
</feature>
<comment type="caution">
    <text evidence="2">The sequence shown here is derived from an EMBL/GenBank/DDBJ whole genome shotgun (WGS) entry which is preliminary data.</text>
</comment>
<evidence type="ECO:0000313" key="2">
    <source>
        <dbReference type="EMBL" id="MCQ8279095.1"/>
    </source>
</evidence>
<organism evidence="2 3">
    <name type="scientific">Endosaccharibacter trunci</name>
    <dbReference type="NCBI Taxonomy" id="2812733"/>
    <lineage>
        <taxon>Bacteria</taxon>
        <taxon>Pseudomonadati</taxon>
        <taxon>Pseudomonadota</taxon>
        <taxon>Alphaproteobacteria</taxon>
        <taxon>Acetobacterales</taxon>
        <taxon>Acetobacteraceae</taxon>
        <taxon>Endosaccharibacter</taxon>
    </lineage>
</organism>
<accession>A0ABT1W892</accession>
<sequence>MSAPAPERLADAPRETLIAPPDQNHQANMSGIKAARAQHNNAGDASASAQTTERLRKDRRKLLISGVVATGLEPARPKGGGF</sequence>
<reference evidence="2 3" key="1">
    <citation type="submission" date="2022-06" db="EMBL/GenBank/DDBJ databases">
        <title>Endosaccharibacter gen. nov., sp. nov., endophytic bacteria isolated from sugarcane.</title>
        <authorList>
            <person name="Pitiwittayakul N."/>
            <person name="Yukphan P."/>
            <person name="Charoenyingcharoen P."/>
            <person name="Tanasupawat S."/>
        </authorList>
    </citation>
    <scope>NUCLEOTIDE SEQUENCE [LARGE SCALE GENOMIC DNA]</scope>
    <source>
        <strain evidence="2 3">KSS8</strain>
    </source>
</reference>
<dbReference type="EMBL" id="JAMSKV010000010">
    <property type="protein sequence ID" value="MCQ8279095.1"/>
    <property type="molecule type" value="Genomic_DNA"/>
</dbReference>
<protein>
    <submittedName>
        <fullName evidence="2">Uncharacterized protein</fullName>
    </submittedName>
</protein>
<evidence type="ECO:0000313" key="3">
    <source>
        <dbReference type="Proteomes" id="UP001524587"/>
    </source>
</evidence>
<feature type="compositionally biased region" description="Polar residues" evidence="1">
    <location>
        <begin position="38"/>
        <end position="52"/>
    </location>
</feature>
<evidence type="ECO:0000256" key="1">
    <source>
        <dbReference type="SAM" id="MobiDB-lite"/>
    </source>
</evidence>
<proteinExistence type="predicted"/>
<name>A0ABT1W892_9PROT</name>
<gene>
    <name evidence="2" type="ORF">NFI95_11635</name>
</gene>
<dbReference type="Proteomes" id="UP001524587">
    <property type="component" value="Unassembled WGS sequence"/>
</dbReference>